<dbReference type="Gene3D" id="1.10.10.10">
    <property type="entry name" value="Winged helix-like DNA-binding domain superfamily/Winged helix DNA-binding domain"/>
    <property type="match status" value="1"/>
</dbReference>
<dbReference type="SUPFAM" id="SSF88946">
    <property type="entry name" value="Sigma2 domain of RNA polymerase sigma factors"/>
    <property type="match status" value="1"/>
</dbReference>
<keyword evidence="5" id="KW-0804">Transcription</keyword>
<sequence>MKITEDNVVQQVREGNENALSFIIQTYGGLLNTIIRRYMYGNHQDFEECMDDVLLAIWQHIHSYNPQKNEFKQWVAAIAKFKAIDYQRKADRIRNRTVATEIDDDLYPSSTQPSYEEEVEELLSGLSQKERDIFSKYYLEEVPLREIASQFQEKESWVHNKLSCGRKKLKKMVILKNGG</sequence>
<keyword evidence="3" id="KW-0731">Sigma factor</keyword>
<evidence type="ECO:0000313" key="9">
    <source>
        <dbReference type="Proteomes" id="UP000189661"/>
    </source>
</evidence>
<evidence type="ECO:0000256" key="3">
    <source>
        <dbReference type="ARBA" id="ARBA00023082"/>
    </source>
</evidence>
<dbReference type="SUPFAM" id="SSF88659">
    <property type="entry name" value="Sigma3 and sigma4 domains of RNA polymerase sigma factors"/>
    <property type="match status" value="1"/>
</dbReference>
<comment type="similarity">
    <text evidence="1">Belongs to the sigma-70 factor family. ECF subfamily.</text>
</comment>
<dbReference type="Pfam" id="PF04542">
    <property type="entry name" value="Sigma70_r2"/>
    <property type="match status" value="1"/>
</dbReference>
<dbReference type="InterPro" id="IPR007627">
    <property type="entry name" value="RNA_pol_sigma70_r2"/>
</dbReference>
<dbReference type="PANTHER" id="PTHR43133:SF8">
    <property type="entry name" value="RNA POLYMERASE SIGMA FACTOR HI_1459-RELATED"/>
    <property type="match status" value="1"/>
</dbReference>
<dbReference type="InterPro" id="IPR039425">
    <property type="entry name" value="RNA_pol_sigma-70-like"/>
</dbReference>
<evidence type="ECO:0000259" key="6">
    <source>
        <dbReference type="Pfam" id="PF04542"/>
    </source>
</evidence>
<dbReference type="PANTHER" id="PTHR43133">
    <property type="entry name" value="RNA POLYMERASE ECF-TYPE SIGMA FACTO"/>
    <property type="match status" value="1"/>
</dbReference>
<reference evidence="8 9" key="1">
    <citation type="submission" date="2017-01" db="EMBL/GenBank/DDBJ databases">
        <title>Planococcus faecalis genome complete sequence.</title>
        <authorList>
            <person name="Lee P.C."/>
        </authorList>
    </citation>
    <scope>NUCLEOTIDE SEQUENCE [LARGE SCALE GENOMIC DNA]</scope>
    <source>
        <strain evidence="8 9">AJ003</strain>
    </source>
</reference>
<dbReference type="EMBL" id="CP019401">
    <property type="protein sequence ID" value="AQU79529.1"/>
    <property type="molecule type" value="Genomic_DNA"/>
</dbReference>
<proteinExistence type="inferred from homology"/>
<evidence type="ECO:0000259" key="7">
    <source>
        <dbReference type="Pfam" id="PF08281"/>
    </source>
</evidence>
<dbReference type="Gene3D" id="1.10.1740.10">
    <property type="match status" value="1"/>
</dbReference>
<feature type="domain" description="RNA polymerase sigma factor 70 region 4 type 2" evidence="7">
    <location>
        <begin position="117"/>
        <end position="169"/>
    </location>
</feature>
<dbReference type="RefSeq" id="WP_071154265.1">
    <property type="nucleotide sequence ID" value="NZ_CP019401.1"/>
</dbReference>
<protein>
    <submittedName>
        <fullName evidence="8">RNA polymerase subunit sigma-70</fullName>
    </submittedName>
</protein>
<dbReference type="Pfam" id="PF08281">
    <property type="entry name" value="Sigma70_r4_2"/>
    <property type="match status" value="1"/>
</dbReference>
<dbReference type="NCBIfam" id="TIGR02937">
    <property type="entry name" value="sigma70-ECF"/>
    <property type="match status" value="1"/>
</dbReference>
<evidence type="ECO:0000256" key="4">
    <source>
        <dbReference type="ARBA" id="ARBA00023125"/>
    </source>
</evidence>
<dbReference type="InterPro" id="IPR014284">
    <property type="entry name" value="RNA_pol_sigma-70_dom"/>
</dbReference>
<evidence type="ECO:0000256" key="5">
    <source>
        <dbReference type="ARBA" id="ARBA00023163"/>
    </source>
</evidence>
<dbReference type="InterPro" id="IPR013249">
    <property type="entry name" value="RNA_pol_sigma70_r4_t2"/>
</dbReference>
<accession>A0ABN4XRV8</accession>
<organism evidence="8 9">
    <name type="scientific">Planococcus faecalis</name>
    <dbReference type="NCBI Taxonomy" id="1598147"/>
    <lineage>
        <taxon>Bacteria</taxon>
        <taxon>Bacillati</taxon>
        <taxon>Bacillota</taxon>
        <taxon>Bacilli</taxon>
        <taxon>Bacillales</taxon>
        <taxon>Caryophanaceae</taxon>
        <taxon>Planococcus</taxon>
    </lineage>
</organism>
<dbReference type="Proteomes" id="UP000189661">
    <property type="component" value="Chromosome"/>
</dbReference>
<name>A0ABN4XRV8_9BACL</name>
<gene>
    <name evidence="8" type="ORF">AJGP001_09780</name>
</gene>
<evidence type="ECO:0000313" key="8">
    <source>
        <dbReference type="EMBL" id="AQU79529.1"/>
    </source>
</evidence>
<feature type="domain" description="RNA polymerase sigma-70 region 2" evidence="6">
    <location>
        <begin position="24"/>
        <end position="92"/>
    </location>
</feature>
<keyword evidence="4" id="KW-0238">DNA-binding</keyword>
<dbReference type="InterPro" id="IPR013325">
    <property type="entry name" value="RNA_pol_sigma_r2"/>
</dbReference>
<evidence type="ECO:0000256" key="2">
    <source>
        <dbReference type="ARBA" id="ARBA00023015"/>
    </source>
</evidence>
<dbReference type="InterPro" id="IPR036388">
    <property type="entry name" value="WH-like_DNA-bd_sf"/>
</dbReference>
<keyword evidence="9" id="KW-1185">Reference proteome</keyword>
<dbReference type="InterPro" id="IPR013324">
    <property type="entry name" value="RNA_pol_sigma_r3/r4-like"/>
</dbReference>
<evidence type="ECO:0000256" key="1">
    <source>
        <dbReference type="ARBA" id="ARBA00010641"/>
    </source>
</evidence>
<keyword evidence="2" id="KW-0805">Transcription regulation</keyword>